<dbReference type="Pfam" id="PF22811">
    <property type="entry name" value="Zn_ribbon_NrdR"/>
    <property type="match status" value="1"/>
</dbReference>
<evidence type="ECO:0000256" key="6">
    <source>
        <dbReference type="ARBA" id="ARBA00023125"/>
    </source>
</evidence>
<evidence type="ECO:0000256" key="7">
    <source>
        <dbReference type="ARBA" id="ARBA00023163"/>
    </source>
</evidence>
<keyword evidence="1 8" id="KW-0678">Repressor</keyword>
<dbReference type="HAMAP" id="MF_00440">
    <property type="entry name" value="NrdR"/>
    <property type="match status" value="1"/>
</dbReference>
<dbReference type="Proteomes" id="UP000318741">
    <property type="component" value="Chromosome"/>
</dbReference>
<dbReference type="GO" id="GO:0005524">
    <property type="term" value="F:ATP binding"/>
    <property type="evidence" value="ECO:0007669"/>
    <property type="project" value="UniProtKB-UniRule"/>
</dbReference>
<dbReference type="PROSITE" id="PS51161">
    <property type="entry name" value="ATP_CONE"/>
    <property type="match status" value="1"/>
</dbReference>
<accession>A0A517PA56</accession>
<name>A0A517PA56_9PLAN</name>
<gene>
    <name evidence="8 10" type="primary">nrdR</name>
    <name evidence="10" type="ORF">CA12_23620</name>
</gene>
<proteinExistence type="inferred from homology"/>
<keyword evidence="3" id="KW-0479">Metal-binding</keyword>
<evidence type="ECO:0000313" key="11">
    <source>
        <dbReference type="Proteomes" id="UP000318741"/>
    </source>
</evidence>
<dbReference type="NCBIfam" id="TIGR00244">
    <property type="entry name" value="transcriptional regulator NrdR"/>
    <property type="match status" value="1"/>
</dbReference>
<keyword evidence="11" id="KW-1185">Reference proteome</keyword>
<keyword evidence="7 8" id="KW-0804">Transcription</keyword>
<evidence type="ECO:0000256" key="8">
    <source>
        <dbReference type="HAMAP-Rule" id="MF_00440"/>
    </source>
</evidence>
<keyword evidence="4 8" id="KW-0067">ATP-binding</keyword>
<evidence type="ECO:0000256" key="1">
    <source>
        <dbReference type="ARBA" id="ARBA00022491"/>
    </source>
</evidence>
<dbReference type="InterPro" id="IPR005144">
    <property type="entry name" value="ATP-cone_dom"/>
</dbReference>
<keyword evidence="3" id="KW-0863">Zinc-finger</keyword>
<comment type="caution">
    <text evidence="8">Lacks conserved residue(s) required for the propagation of feature annotation.</text>
</comment>
<dbReference type="OrthoDB" id="9807461at2"/>
<evidence type="ECO:0000259" key="9">
    <source>
        <dbReference type="PROSITE" id="PS51161"/>
    </source>
</evidence>
<dbReference type="PANTHER" id="PTHR30455">
    <property type="entry name" value="TRANSCRIPTIONAL REPRESSOR NRDR"/>
    <property type="match status" value="1"/>
</dbReference>
<dbReference type="PANTHER" id="PTHR30455:SF2">
    <property type="entry name" value="TRANSCRIPTIONAL REPRESSOR NRDR"/>
    <property type="match status" value="1"/>
</dbReference>
<dbReference type="InterPro" id="IPR003796">
    <property type="entry name" value="RNR_NrdR-like"/>
</dbReference>
<evidence type="ECO:0000256" key="5">
    <source>
        <dbReference type="ARBA" id="ARBA00023015"/>
    </source>
</evidence>
<sequence length="151" mass="17385">MNCPFCRDNDTKVIDSRPSGPEAIRRRRECLGCGKRFTTYEKIETTPLRVIKRDHSREPFDREKVRAGVLMACRKRPVTSLQIDALINDLEADLLEEYERGDVPSRFIGDQVLDALKELDDVAAVRFASVLHGYEDARDFAQSLELTRRSR</sequence>
<dbReference type="GO" id="GO:0008270">
    <property type="term" value="F:zinc ion binding"/>
    <property type="evidence" value="ECO:0007669"/>
    <property type="project" value="UniProtKB-KW"/>
</dbReference>
<dbReference type="EMBL" id="CP036265">
    <property type="protein sequence ID" value="QDT16261.1"/>
    <property type="molecule type" value="Genomic_DNA"/>
</dbReference>
<dbReference type="Pfam" id="PF03477">
    <property type="entry name" value="ATP-cone"/>
    <property type="match status" value="1"/>
</dbReference>
<comment type="function">
    <text evidence="8">Negatively regulates transcription of bacterial ribonucleotide reductase nrd genes and operons by binding to NrdR-boxes.</text>
</comment>
<dbReference type="GO" id="GO:0003677">
    <property type="term" value="F:DNA binding"/>
    <property type="evidence" value="ECO:0007669"/>
    <property type="project" value="UniProtKB-KW"/>
</dbReference>
<comment type="similarity">
    <text evidence="8">Belongs to the NrdR family.</text>
</comment>
<protein>
    <recommendedName>
        <fullName evidence="8">Transcriptional repressor NrdR</fullName>
    </recommendedName>
</protein>
<evidence type="ECO:0000256" key="4">
    <source>
        <dbReference type="ARBA" id="ARBA00022840"/>
    </source>
</evidence>
<evidence type="ECO:0000313" key="10">
    <source>
        <dbReference type="EMBL" id="QDT16261.1"/>
    </source>
</evidence>
<keyword evidence="3" id="KW-0862">Zinc</keyword>
<dbReference type="AlphaFoldDB" id="A0A517PA56"/>
<dbReference type="GO" id="GO:0045892">
    <property type="term" value="P:negative regulation of DNA-templated transcription"/>
    <property type="evidence" value="ECO:0007669"/>
    <property type="project" value="UniProtKB-UniRule"/>
</dbReference>
<feature type="domain" description="ATP-cone" evidence="9">
    <location>
        <begin position="48"/>
        <end position="139"/>
    </location>
</feature>
<evidence type="ECO:0000256" key="2">
    <source>
        <dbReference type="ARBA" id="ARBA00022741"/>
    </source>
</evidence>
<dbReference type="InterPro" id="IPR055173">
    <property type="entry name" value="NrdR-like_N"/>
</dbReference>
<dbReference type="KEGG" id="acaf:CA12_23620"/>
<reference evidence="10 11" key="1">
    <citation type="submission" date="2019-02" db="EMBL/GenBank/DDBJ databases">
        <title>Deep-cultivation of Planctomycetes and their phenomic and genomic characterization uncovers novel biology.</title>
        <authorList>
            <person name="Wiegand S."/>
            <person name="Jogler M."/>
            <person name="Boedeker C."/>
            <person name="Pinto D."/>
            <person name="Vollmers J."/>
            <person name="Rivas-Marin E."/>
            <person name="Kohn T."/>
            <person name="Peeters S.H."/>
            <person name="Heuer A."/>
            <person name="Rast P."/>
            <person name="Oberbeckmann S."/>
            <person name="Bunk B."/>
            <person name="Jeske O."/>
            <person name="Meyerdierks A."/>
            <person name="Storesund J.E."/>
            <person name="Kallscheuer N."/>
            <person name="Luecker S."/>
            <person name="Lage O.M."/>
            <person name="Pohl T."/>
            <person name="Merkel B.J."/>
            <person name="Hornburger P."/>
            <person name="Mueller R.-W."/>
            <person name="Bruemmer F."/>
            <person name="Labrenz M."/>
            <person name="Spormann A.M."/>
            <person name="Op den Camp H."/>
            <person name="Overmann J."/>
            <person name="Amann R."/>
            <person name="Jetten M.S.M."/>
            <person name="Mascher T."/>
            <person name="Medema M.H."/>
            <person name="Devos D.P."/>
            <person name="Kaster A.-K."/>
            <person name="Ovreas L."/>
            <person name="Rohde M."/>
            <person name="Galperin M.Y."/>
            <person name="Jogler C."/>
        </authorList>
    </citation>
    <scope>NUCLEOTIDE SEQUENCE [LARGE SCALE GENOMIC DNA]</scope>
    <source>
        <strain evidence="10 11">CA12</strain>
    </source>
</reference>
<keyword evidence="5 8" id="KW-0805">Transcription regulation</keyword>
<keyword evidence="2 8" id="KW-0547">Nucleotide-binding</keyword>
<organism evidence="10 11">
    <name type="scientific">Alienimonas californiensis</name>
    <dbReference type="NCBI Taxonomy" id="2527989"/>
    <lineage>
        <taxon>Bacteria</taxon>
        <taxon>Pseudomonadati</taxon>
        <taxon>Planctomycetota</taxon>
        <taxon>Planctomycetia</taxon>
        <taxon>Planctomycetales</taxon>
        <taxon>Planctomycetaceae</taxon>
        <taxon>Alienimonas</taxon>
    </lineage>
</organism>
<dbReference type="RefSeq" id="WP_145359110.1">
    <property type="nucleotide sequence ID" value="NZ_CP036265.1"/>
</dbReference>
<keyword evidence="6 8" id="KW-0238">DNA-binding</keyword>
<evidence type="ECO:0000256" key="3">
    <source>
        <dbReference type="ARBA" id="ARBA00022771"/>
    </source>
</evidence>